<evidence type="ECO:0000256" key="4">
    <source>
        <dbReference type="ARBA" id="ARBA00023136"/>
    </source>
</evidence>
<reference evidence="6" key="1">
    <citation type="submission" date="2013-04" db="EMBL/GenBank/DDBJ databases">
        <authorList>
            <person name="Qu J."/>
            <person name="Murali S.C."/>
            <person name="Bandaranaike D."/>
            <person name="Bellair M."/>
            <person name="Blankenburg K."/>
            <person name="Chao H."/>
            <person name="Dinh H."/>
            <person name="Doddapaneni H."/>
            <person name="Downs B."/>
            <person name="Dugan-Rocha S."/>
            <person name="Elkadiri S."/>
            <person name="Gnanaolivu R.D."/>
            <person name="Hernandez B."/>
            <person name="Javaid M."/>
            <person name="Jayaseelan J.C."/>
            <person name="Lee S."/>
            <person name="Li M."/>
            <person name="Ming W."/>
            <person name="Munidasa M."/>
            <person name="Muniz J."/>
            <person name="Nguyen L."/>
            <person name="Ongeri F."/>
            <person name="Osuji N."/>
            <person name="Pu L.-L."/>
            <person name="Puazo M."/>
            <person name="Qu C."/>
            <person name="Quiroz J."/>
            <person name="Raj R."/>
            <person name="Weissenberger G."/>
            <person name="Xin Y."/>
            <person name="Zou X."/>
            <person name="Han Y."/>
            <person name="Richards S."/>
            <person name="Worley K."/>
            <person name="Muzny D."/>
            <person name="Gibbs R."/>
        </authorList>
    </citation>
    <scope>NUCLEOTIDE SEQUENCE</scope>
    <source>
        <strain evidence="6">Sampled in the wild</strain>
    </source>
</reference>
<evidence type="ECO:0000313" key="6">
    <source>
        <dbReference type="EMBL" id="KAG8229855.1"/>
    </source>
</evidence>
<keyword evidence="2 5" id="KW-0812">Transmembrane</keyword>
<dbReference type="PIRSF" id="PIRSF006060">
    <property type="entry name" value="AA_transporter"/>
    <property type="match status" value="1"/>
</dbReference>
<feature type="transmembrane region" description="Helical" evidence="5">
    <location>
        <begin position="50"/>
        <end position="70"/>
    </location>
</feature>
<feature type="transmembrane region" description="Helical" evidence="5">
    <location>
        <begin position="197"/>
        <end position="218"/>
    </location>
</feature>
<gene>
    <name evidence="6" type="ORF">J437_LFUL009130</name>
</gene>
<feature type="transmembrane region" description="Helical" evidence="5">
    <location>
        <begin position="82"/>
        <end position="106"/>
    </location>
</feature>
<keyword evidence="7" id="KW-1185">Reference proteome</keyword>
<dbReference type="OrthoDB" id="10062876at2759"/>
<evidence type="ECO:0000256" key="1">
    <source>
        <dbReference type="ARBA" id="ARBA00004141"/>
    </source>
</evidence>
<organism evidence="6 7">
    <name type="scientific">Ladona fulva</name>
    <name type="common">Scarce chaser dragonfly</name>
    <name type="synonym">Libellula fulva</name>
    <dbReference type="NCBI Taxonomy" id="123851"/>
    <lineage>
        <taxon>Eukaryota</taxon>
        <taxon>Metazoa</taxon>
        <taxon>Ecdysozoa</taxon>
        <taxon>Arthropoda</taxon>
        <taxon>Hexapoda</taxon>
        <taxon>Insecta</taxon>
        <taxon>Pterygota</taxon>
        <taxon>Palaeoptera</taxon>
        <taxon>Odonata</taxon>
        <taxon>Epiprocta</taxon>
        <taxon>Anisoptera</taxon>
        <taxon>Libelluloidea</taxon>
        <taxon>Libellulidae</taxon>
        <taxon>Ladona</taxon>
    </lineage>
</organism>
<comment type="subcellular location">
    <subcellularLocation>
        <location evidence="1">Membrane</location>
        <topology evidence="1">Multi-pass membrane protein</topology>
    </subcellularLocation>
</comment>
<evidence type="ECO:0000313" key="7">
    <source>
        <dbReference type="Proteomes" id="UP000792457"/>
    </source>
</evidence>
<keyword evidence="4 5" id="KW-0472">Membrane</keyword>
<name>A0A8K0K7L5_LADFU</name>
<dbReference type="GO" id="GO:0016020">
    <property type="term" value="C:membrane"/>
    <property type="evidence" value="ECO:0007669"/>
    <property type="project" value="UniProtKB-SubCell"/>
</dbReference>
<dbReference type="Gene3D" id="1.20.1740.10">
    <property type="entry name" value="Amino acid/polyamine transporter I"/>
    <property type="match status" value="1"/>
</dbReference>
<keyword evidence="3 5" id="KW-1133">Transmembrane helix</keyword>
<feature type="transmembrane region" description="Helical" evidence="5">
    <location>
        <begin position="273"/>
        <end position="294"/>
    </location>
</feature>
<dbReference type="PANTHER" id="PTHR11785:SF512">
    <property type="entry name" value="SOBREMESA, ISOFORM B"/>
    <property type="match status" value="1"/>
</dbReference>
<dbReference type="GO" id="GO:0015179">
    <property type="term" value="F:L-amino acid transmembrane transporter activity"/>
    <property type="evidence" value="ECO:0007669"/>
    <property type="project" value="TreeGrafter"/>
</dbReference>
<dbReference type="Pfam" id="PF13520">
    <property type="entry name" value="AA_permease_2"/>
    <property type="match status" value="1"/>
</dbReference>
<dbReference type="Proteomes" id="UP000792457">
    <property type="component" value="Unassembled WGS sequence"/>
</dbReference>
<evidence type="ECO:0008006" key="8">
    <source>
        <dbReference type="Google" id="ProtNLM"/>
    </source>
</evidence>
<proteinExistence type="predicted"/>
<evidence type="ECO:0000256" key="3">
    <source>
        <dbReference type="ARBA" id="ARBA00022989"/>
    </source>
</evidence>
<dbReference type="AlphaFoldDB" id="A0A8K0K7L5"/>
<evidence type="ECO:0000256" key="5">
    <source>
        <dbReference type="SAM" id="Phobius"/>
    </source>
</evidence>
<accession>A0A8K0K7L5</accession>
<protein>
    <recommendedName>
        <fullName evidence="8">B(0,+)-type amino acid transporter 1</fullName>
    </recommendedName>
</protein>
<dbReference type="InterPro" id="IPR002293">
    <property type="entry name" value="AA/rel_permease1"/>
</dbReference>
<sequence>MKGNTPNEDKPSSNCYKVNSKAKDAEVSFPENEGRNKTPAATAVHMKRQVGLLSGIAIIVGTMIGSGIFVTPGSLLRRAGSVPASLIVWAACAVLCTMGALSYAELGTMIPLSGGEHAYLMAAFADLHPFWGPLPAFMFDWLTVVLMKPSSLAALSLSSAEYIVASFQVEHFNLGEECSVPYIDICRNVKLATRVQVSFTVAKLAAIAVIVAGGTYMLSLGHVEHLSRGFDGNTSVGGIASAFYSGLFAYDGWNNLNFVTEELKDPYRNLPRAIVSGIAMVASAYLLINIAYLSVISPEHLAVTTTAAVVSSSLFLLRKGKLFKNQF</sequence>
<reference evidence="6" key="2">
    <citation type="submission" date="2017-10" db="EMBL/GenBank/DDBJ databases">
        <title>Ladona fulva Genome sequencing and assembly.</title>
        <authorList>
            <person name="Murali S."/>
            <person name="Richards S."/>
            <person name="Bandaranaike D."/>
            <person name="Bellair M."/>
            <person name="Blankenburg K."/>
            <person name="Chao H."/>
            <person name="Dinh H."/>
            <person name="Doddapaneni H."/>
            <person name="Dugan-Rocha S."/>
            <person name="Elkadiri S."/>
            <person name="Gnanaolivu R."/>
            <person name="Hernandez B."/>
            <person name="Skinner E."/>
            <person name="Javaid M."/>
            <person name="Lee S."/>
            <person name="Li M."/>
            <person name="Ming W."/>
            <person name="Munidasa M."/>
            <person name="Muniz J."/>
            <person name="Nguyen L."/>
            <person name="Hughes D."/>
            <person name="Osuji N."/>
            <person name="Pu L.-L."/>
            <person name="Puazo M."/>
            <person name="Qu C."/>
            <person name="Quiroz J."/>
            <person name="Raj R."/>
            <person name="Weissenberger G."/>
            <person name="Xin Y."/>
            <person name="Zou X."/>
            <person name="Han Y."/>
            <person name="Worley K."/>
            <person name="Muzny D."/>
            <person name="Gibbs R."/>
        </authorList>
    </citation>
    <scope>NUCLEOTIDE SEQUENCE</scope>
    <source>
        <strain evidence="6">Sampled in the wild</strain>
    </source>
</reference>
<dbReference type="PANTHER" id="PTHR11785">
    <property type="entry name" value="AMINO ACID TRANSPORTER"/>
    <property type="match status" value="1"/>
</dbReference>
<evidence type="ECO:0000256" key="2">
    <source>
        <dbReference type="ARBA" id="ARBA00022692"/>
    </source>
</evidence>
<dbReference type="EMBL" id="KZ308449">
    <property type="protein sequence ID" value="KAG8229855.1"/>
    <property type="molecule type" value="Genomic_DNA"/>
</dbReference>
<dbReference type="InterPro" id="IPR050598">
    <property type="entry name" value="AminoAcid_Transporter"/>
</dbReference>
<comment type="caution">
    <text evidence="6">The sequence shown here is derived from an EMBL/GenBank/DDBJ whole genome shotgun (WGS) entry which is preliminary data.</text>
</comment>
<feature type="transmembrane region" description="Helical" evidence="5">
    <location>
        <begin position="300"/>
        <end position="317"/>
    </location>
</feature>